<dbReference type="Gene3D" id="3.30.1240.10">
    <property type="match status" value="1"/>
</dbReference>
<dbReference type="InterPro" id="IPR006379">
    <property type="entry name" value="HAD-SF_hydro_IIB"/>
</dbReference>
<dbReference type="SFLD" id="SFLDG01140">
    <property type="entry name" value="C2.B:_Phosphomannomutase_and_P"/>
    <property type="match status" value="1"/>
</dbReference>
<proteinExistence type="predicted"/>
<evidence type="ECO:0000313" key="2">
    <source>
        <dbReference type="Proteomes" id="UP001185012"/>
    </source>
</evidence>
<comment type="caution">
    <text evidence="1">The sequence shown here is derived from an EMBL/GenBank/DDBJ whole genome shotgun (WGS) entry which is preliminary data.</text>
</comment>
<dbReference type="RefSeq" id="WP_309863370.1">
    <property type="nucleotide sequence ID" value="NZ_JAVDQG010000002.1"/>
</dbReference>
<keyword evidence="2" id="KW-1185">Reference proteome</keyword>
<protein>
    <submittedName>
        <fullName evidence="1">Cof subfamily protein (Haloacid dehalogenase superfamily)</fullName>
    </submittedName>
</protein>
<dbReference type="PANTHER" id="PTHR10000:SF8">
    <property type="entry name" value="HAD SUPERFAMILY HYDROLASE-LIKE, TYPE 3"/>
    <property type="match status" value="1"/>
</dbReference>
<dbReference type="InterPro" id="IPR000150">
    <property type="entry name" value="Cof"/>
</dbReference>
<dbReference type="NCBIfam" id="TIGR01484">
    <property type="entry name" value="HAD-SF-IIB"/>
    <property type="match status" value="1"/>
</dbReference>
<evidence type="ECO:0000313" key="1">
    <source>
        <dbReference type="EMBL" id="MDR6225125.1"/>
    </source>
</evidence>
<dbReference type="NCBIfam" id="TIGR00099">
    <property type="entry name" value="Cof-subfamily"/>
    <property type="match status" value="1"/>
</dbReference>
<reference evidence="1 2" key="1">
    <citation type="submission" date="2023-07" db="EMBL/GenBank/DDBJ databases">
        <title>Genomic Encyclopedia of Type Strains, Phase IV (KMG-IV): sequencing the most valuable type-strain genomes for metagenomic binning, comparative biology and taxonomic classification.</title>
        <authorList>
            <person name="Goeker M."/>
        </authorList>
    </citation>
    <scope>NUCLEOTIDE SEQUENCE [LARGE SCALE GENOMIC DNA]</scope>
    <source>
        <strain evidence="1 2">DSM 45903</strain>
    </source>
</reference>
<dbReference type="PANTHER" id="PTHR10000">
    <property type="entry name" value="PHOSPHOSERINE PHOSPHATASE"/>
    <property type="match status" value="1"/>
</dbReference>
<dbReference type="EMBL" id="JAVDQG010000002">
    <property type="protein sequence ID" value="MDR6225125.1"/>
    <property type="molecule type" value="Genomic_DNA"/>
</dbReference>
<sequence>MVKLIVTDLDGTLLDEEKLVREEDRKTLMEAVRDGSQLCLASGRMQAELEQVMDVIGIPAHGVSQNGAFVRTREGEPLVKHVFTPDLAVALFEETQGEDLFMLVCLEHQLLSHRRVGMAELVESRLFSSVRLMPELGSALLRQEVMPCKFSYFGEMERIEKLKSRLERRFGEEVDLFISDRDCLDVMPRGISKGRGLQVLVERLGISREQVLTIGDAFNDVSMFESFPHLSFAMAHAPAGVRLKAGKTADSVSDAVKRAMTRV</sequence>
<dbReference type="SUPFAM" id="SSF56784">
    <property type="entry name" value="HAD-like"/>
    <property type="match status" value="1"/>
</dbReference>
<dbReference type="Pfam" id="PF08282">
    <property type="entry name" value="Hydrolase_3"/>
    <property type="match status" value="1"/>
</dbReference>
<dbReference type="Proteomes" id="UP001185012">
    <property type="component" value="Unassembled WGS sequence"/>
</dbReference>
<dbReference type="InterPro" id="IPR036412">
    <property type="entry name" value="HAD-like_sf"/>
</dbReference>
<dbReference type="InterPro" id="IPR023214">
    <property type="entry name" value="HAD_sf"/>
</dbReference>
<gene>
    <name evidence="1" type="ORF">JOE21_001116</name>
</gene>
<organism evidence="1 2">
    <name type="scientific">Desmospora profundinema</name>
    <dbReference type="NCBI Taxonomy" id="1571184"/>
    <lineage>
        <taxon>Bacteria</taxon>
        <taxon>Bacillati</taxon>
        <taxon>Bacillota</taxon>
        <taxon>Bacilli</taxon>
        <taxon>Bacillales</taxon>
        <taxon>Thermoactinomycetaceae</taxon>
        <taxon>Desmospora</taxon>
    </lineage>
</organism>
<name>A0ABU1IK17_9BACL</name>
<accession>A0ABU1IK17</accession>
<dbReference type="SFLD" id="SFLDS00003">
    <property type="entry name" value="Haloacid_Dehalogenase"/>
    <property type="match status" value="1"/>
</dbReference>
<dbReference type="Gene3D" id="3.40.50.1000">
    <property type="entry name" value="HAD superfamily/HAD-like"/>
    <property type="match status" value="1"/>
</dbReference>